<dbReference type="Proteomes" id="UP001336835">
    <property type="component" value="Unassembled WGS sequence"/>
</dbReference>
<sequence>MEELKKHLKECKKVTVKEYTSLSTGEIRLYIQFHFARGAKELSISYSEEAEQMLNNYLMGKPLE</sequence>
<accession>A0ABU7I6U8</accession>
<protein>
    <submittedName>
        <fullName evidence="1">Uncharacterized protein</fullName>
    </submittedName>
</protein>
<evidence type="ECO:0000313" key="1">
    <source>
        <dbReference type="EMBL" id="MEE1945066.1"/>
    </source>
</evidence>
<dbReference type="EMBL" id="JAZDQT010000001">
    <property type="protein sequence ID" value="MEE1945066.1"/>
    <property type="molecule type" value="Genomic_DNA"/>
</dbReference>
<evidence type="ECO:0000313" key="2">
    <source>
        <dbReference type="Proteomes" id="UP001336835"/>
    </source>
</evidence>
<dbReference type="RefSeq" id="WP_330107418.1">
    <property type="nucleotide sequence ID" value="NZ_JAZDQT010000001.1"/>
</dbReference>
<comment type="caution">
    <text evidence="1">The sequence shown here is derived from an EMBL/GenBank/DDBJ whole genome shotgun (WGS) entry which is preliminary data.</text>
</comment>
<reference evidence="1 2" key="1">
    <citation type="submission" date="2024-01" db="EMBL/GenBank/DDBJ databases">
        <title>Pedobacter sp. nov., isolated from fresh soil.</title>
        <authorList>
            <person name="Le N.T.T."/>
        </authorList>
    </citation>
    <scope>NUCLEOTIDE SEQUENCE [LARGE SCALE GENOMIC DNA]</scope>
    <source>
        <strain evidence="1 2">KR3-3</strain>
    </source>
</reference>
<keyword evidence="2" id="KW-1185">Reference proteome</keyword>
<proteinExistence type="predicted"/>
<organism evidence="1 2">
    <name type="scientific">Pedobacter albus</name>
    <dbReference type="NCBI Taxonomy" id="3113905"/>
    <lineage>
        <taxon>Bacteria</taxon>
        <taxon>Pseudomonadati</taxon>
        <taxon>Bacteroidota</taxon>
        <taxon>Sphingobacteriia</taxon>
        <taxon>Sphingobacteriales</taxon>
        <taxon>Sphingobacteriaceae</taxon>
        <taxon>Pedobacter</taxon>
    </lineage>
</organism>
<gene>
    <name evidence="1" type="ORF">VRU48_08105</name>
</gene>
<name>A0ABU7I6U8_9SPHI</name>